<accession>A0A6N6VHW2</accession>
<evidence type="ECO:0000256" key="1">
    <source>
        <dbReference type="ARBA" id="ARBA00001954"/>
    </source>
</evidence>
<dbReference type="AlphaFoldDB" id="A0A6N6VHW2"/>
<evidence type="ECO:0000313" key="3">
    <source>
        <dbReference type="Proteomes" id="UP000468901"/>
    </source>
</evidence>
<evidence type="ECO:0008006" key="4">
    <source>
        <dbReference type="Google" id="ProtNLM"/>
    </source>
</evidence>
<dbReference type="PANTHER" id="PTHR20883:SF48">
    <property type="entry name" value="ECTOINE DIOXYGENASE"/>
    <property type="match status" value="1"/>
</dbReference>
<name>A0A6N6VHW2_9HYPH</name>
<dbReference type="EMBL" id="WESC01000026">
    <property type="protein sequence ID" value="KAB7738411.1"/>
    <property type="molecule type" value="Genomic_DNA"/>
</dbReference>
<evidence type="ECO:0000313" key="2">
    <source>
        <dbReference type="EMBL" id="KAB7738411.1"/>
    </source>
</evidence>
<gene>
    <name evidence="2" type="ORF">F2P47_17360</name>
</gene>
<dbReference type="GO" id="GO:0016706">
    <property type="term" value="F:2-oxoglutarate-dependent dioxygenase activity"/>
    <property type="evidence" value="ECO:0007669"/>
    <property type="project" value="UniProtKB-ARBA"/>
</dbReference>
<proteinExistence type="predicted"/>
<keyword evidence="3" id="KW-1185">Reference proteome</keyword>
<dbReference type="Pfam" id="PF05721">
    <property type="entry name" value="PhyH"/>
    <property type="match status" value="1"/>
</dbReference>
<dbReference type="GO" id="GO:0005506">
    <property type="term" value="F:iron ion binding"/>
    <property type="evidence" value="ECO:0007669"/>
    <property type="project" value="UniProtKB-ARBA"/>
</dbReference>
<dbReference type="PANTHER" id="PTHR20883">
    <property type="entry name" value="PHYTANOYL-COA DIOXYGENASE DOMAIN CONTAINING 1"/>
    <property type="match status" value="1"/>
</dbReference>
<comment type="cofactor">
    <cofactor evidence="1">
        <name>Fe(2+)</name>
        <dbReference type="ChEBI" id="CHEBI:29033"/>
    </cofactor>
</comment>
<dbReference type="Gene3D" id="2.60.120.620">
    <property type="entry name" value="q2cbj1_9rhob like domain"/>
    <property type="match status" value="1"/>
</dbReference>
<protein>
    <recommendedName>
        <fullName evidence="4">Phytanoyl-CoA dioxygenase</fullName>
    </recommendedName>
</protein>
<reference evidence="2 3" key="1">
    <citation type="submission" date="2019-09" db="EMBL/GenBank/DDBJ databases">
        <title>Parvibaculum sedimenti sp. nov., isolated from sediment.</title>
        <authorList>
            <person name="Wang Y."/>
        </authorList>
    </citation>
    <scope>NUCLEOTIDE SEQUENCE [LARGE SCALE GENOMIC DNA]</scope>
    <source>
        <strain evidence="2 3">HXT-9</strain>
    </source>
</reference>
<dbReference type="Proteomes" id="UP000468901">
    <property type="component" value="Unassembled WGS sequence"/>
</dbReference>
<sequence>MPLRWPFLERGSKVFVGCLSEEHMSRHINAETVVPKEAWTSDVPWIDKDDCDIDAYVGSLSERPDFDLAEKLRRWRDDGVVVFEQAVASDLIDRYLEDIDTLVRDYDTYEVPIEIRGQQMSSRDIDGFPANLTGMKLNHMHCFSLAAARLSLTSVVTEFLEHVFRMPPSVCQSLTFWRGSEQPIHIDYPYVRQQKKLSFLAASWVPLEDIHPNAGPLAYYPGGHKLDQSGFFDWGEGSIIYDEHSSRTPGDFAQYLRARMAEQEIAPRQFCPKRGDVLLWHGNLPHEGTAVRNAELTRKSYVTHYTAESELPDWMRNYDKQGHPRGVFENGGYSYRFRWFDACLSG</sequence>
<comment type="caution">
    <text evidence="2">The sequence shown here is derived from an EMBL/GenBank/DDBJ whole genome shotgun (WGS) entry which is preliminary data.</text>
</comment>
<organism evidence="2 3">
    <name type="scientific">Parvibaculum sedimenti</name>
    <dbReference type="NCBI Taxonomy" id="2608632"/>
    <lineage>
        <taxon>Bacteria</taxon>
        <taxon>Pseudomonadati</taxon>
        <taxon>Pseudomonadota</taxon>
        <taxon>Alphaproteobacteria</taxon>
        <taxon>Hyphomicrobiales</taxon>
        <taxon>Parvibaculaceae</taxon>
        <taxon>Parvibaculum</taxon>
    </lineage>
</organism>
<dbReference type="SUPFAM" id="SSF51197">
    <property type="entry name" value="Clavaminate synthase-like"/>
    <property type="match status" value="1"/>
</dbReference>
<dbReference type="InterPro" id="IPR008775">
    <property type="entry name" value="Phytyl_CoA_dOase-like"/>
</dbReference>